<dbReference type="InterPro" id="IPR025110">
    <property type="entry name" value="AMP-bd_C"/>
</dbReference>
<dbReference type="InterPro" id="IPR020845">
    <property type="entry name" value="AMP-binding_CS"/>
</dbReference>
<keyword evidence="2 7" id="KW-0436">Ligase</keyword>
<dbReference type="PROSITE" id="PS00455">
    <property type="entry name" value="AMP_BINDING"/>
    <property type="match status" value="1"/>
</dbReference>
<dbReference type="InterPro" id="IPR045851">
    <property type="entry name" value="AMP-bd_C_sf"/>
</dbReference>
<sequence>MSSPTLHDLPALLGAWAARLPDAVAVDHWDFRTHSGGARTPMTWRAYDERARAVAAWLQRRVAPGEPVAILAGQTPDYLVAFLGALRAGVVAVPLFTPDLPGHADRLASSLRDCGARTVLTTQDNVDGVTAFLRANRLPDDRVICVDTLPAAIGPHFDPVRLDPDAVAYLQYTSGSTGNPRGVMVTHANVVANAQQAVTAYRAVQGTVTVSWLPLFHDMGLMLSVAAPLLNGLRTVLMDPLAFIERPERWLRALSANPGSISAAPSFAYAYCASRVNDWEKARLRLDGVLALIDGSEPVQENAIERFRAAFALCGLRPNVHRPSYGLAEATVFVTAADSPTVRSFDRAALAAGRAVEAGPDTAEPMRVVACGVPIGQRVEVVDPATRRPCPPGRVGEIWVSGPNVAAGYWGRPLETAAAFDNELDGDGRWLATGDLGVVVGDELHITGRIKDLIVVDGRNHYPHDVERTAETAHAAIRPRNAAAFAVTGPEGESAVVLAEWAKNAAEHDTDAVVAAVRAAVARRHGLPLRDVVLVPPDSLPRTSSGKISRAACRDRYLAGALDAVATA</sequence>
<dbReference type="SUPFAM" id="SSF56801">
    <property type="entry name" value="Acetyl-CoA synthetase-like"/>
    <property type="match status" value="1"/>
</dbReference>
<gene>
    <name evidence="7" type="ORF">GCM10010171_64730</name>
</gene>
<accession>A0A918GUH2</accession>
<dbReference type="InterPro" id="IPR042099">
    <property type="entry name" value="ANL_N_sf"/>
</dbReference>
<comment type="similarity">
    <text evidence="1">Belongs to the ATP-dependent AMP-binding enzyme family.</text>
</comment>
<protein>
    <submittedName>
        <fullName evidence="7">Fatty-acid--CoA ligase</fullName>
    </submittedName>
</protein>
<dbReference type="InterPro" id="IPR040097">
    <property type="entry name" value="FAAL/FAAC"/>
</dbReference>
<reference evidence="7" key="1">
    <citation type="journal article" date="2014" name="Int. J. Syst. Evol. Microbiol.">
        <title>Complete genome sequence of Corynebacterium casei LMG S-19264T (=DSM 44701T), isolated from a smear-ripened cheese.</title>
        <authorList>
            <consortium name="US DOE Joint Genome Institute (JGI-PGF)"/>
            <person name="Walter F."/>
            <person name="Albersmeier A."/>
            <person name="Kalinowski J."/>
            <person name="Ruckert C."/>
        </authorList>
    </citation>
    <scope>NUCLEOTIDE SEQUENCE</scope>
    <source>
        <strain evidence="7">JCM 3276</strain>
    </source>
</reference>
<dbReference type="AlphaFoldDB" id="A0A918GUH2"/>
<evidence type="ECO:0000259" key="5">
    <source>
        <dbReference type="Pfam" id="PF00501"/>
    </source>
</evidence>
<evidence type="ECO:0000256" key="4">
    <source>
        <dbReference type="ARBA" id="ARBA00023098"/>
    </source>
</evidence>
<evidence type="ECO:0000256" key="1">
    <source>
        <dbReference type="ARBA" id="ARBA00006432"/>
    </source>
</evidence>
<dbReference type="Gene3D" id="3.40.50.12780">
    <property type="entry name" value="N-terminal domain of ligase-like"/>
    <property type="match status" value="1"/>
</dbReference>
<dbReference type="GO" id="GO:0005886">
    <property type="term" value="C:plasma membrane"/>
    <property type="evidence" value="ECO:0007669"/>
    <property type="project" value="TreeGrafter"/>
</dbReference>
<dbReference type="InterPro" id="IPR000873">
    <property type="entry name" value="AMP-dep_synth/lig_dom"/>
</dbReference>
<evidence type="ECO:0000256" key="3">
    <source>
        <dbReference type="ARBA" id="ARBA00022832"/>
    </source>
</evidence>
<keyword evidence="3" id="KW-0276">Fatty acid metabolism</keyword>
<feature type="domain" description="AMP-dependent synthetase/ligase" evidence="5">
    <location>
        <begin position="15"/>
        <end position="410"/>
    </location>
</feature>
<dbReference type="CDD" id="cd05931">
    <property type="entry name" value="FAAL"/>
    <property type="match status" value="1"/>
</dbReference>
<organism evidence="7 8">
    <name type="scientific">Actinokineospora fastidiosa</name>
    <dbReference type="NCBI Taxonomy" id="1816"/>
    <lineage>
        <taxon>Bacteria</taxon>
        <taxon>Bacillati</taxon>
        <taxon>Actinomycetota</taxon>
        <taxon>Actinomycetes</taxon>
        <taxon>Pseudonocardiales</taxon>
        <taxon>Pseudonocardiaceae</taxon>
        <taxon>Actinokineospora</taxon>
    </lineage>
</organism>
<dbReference type="GO" id="GO:0070566">
    <property type="term" value="F:adenylyltransferase activity"/>
    <property type="evidence" value="ECO:0007669"/>
    <property type="project" value="TreeGrafter"/>
</dbReference>
<keyword evidence="8" id="KW-1185">Reference proteome</keyword>
<evidence type="ECO:0000256" key="2">
    <source>
        <dbReference type="ARBA" id="ARBA00022598"/>
    </source>
</evidence>
<dbReference type="Gene3D" id="3.30.300.30">
    <property type="match status" value="1"/>
</dbReference>
<keyword evidence="4" id="KW-0443">Lipid metabolism</keyword>
<dbReference type="EMBL" id="BMRB01000014">
    <property type="protein sequence ID" value="GGS60920.1"/>
    <property type="molecule type" value="Genomic_DNA"/>
</dbReference>
<reference evidence="7" key="2">
    <citation type="submission" date="2020-09" db="EMBL/GenBank/DDBJ databases">
        <authorList>
            <person name="Sun Q."/>
            <person name="Ohkuma M."/>
        </authorList>
    </citation>
    <scope>NUCLEOTIDE SEQUENCE</scope>
    <source>
        <strain evidence="7">JCM 3276</strain>
    </source>
</reference>
<dbReference type="GO" id="GO:0071766">
    <property type="term" value="P:Actinobacterium-type cell wall biogenesis"/>
    <property type="evidence" value="ECO:0007669"/>
    <property type="project" value="UniProtKB-ARBA"/>
</dbReference>
<dbReference type="RefSeq" id="WP_189214441.1">
    <property type="nucleotide sequence ID" value="NZ_BMRB01000014.1"/>
</dbReference>
<dbReference type="PANTHER" id="PTHR22754">
    <property type="entry name" value="DISCO-INTERACTING PROTEIN 2 DIP2 -RELATED"/>
    <property type="match status" value="1"/>
</dbReference>
<dbReference type="GO" id="GO:0016874">
    <property type="term" value="F:ligase activity"/>
    <property type="evidence" value="ECO:0007669"/>
    <property type="project" value="UniProtKB-KW"/>
</dbReference>
<dbReference type="GO" id="GO:0006633">
    <property type="term" value="P:fatty acid biosynthetic process"/>
    <property type="evidence" value="ECO:0007669"/>
    <property type="project" value="TreeGrafter"/>
</dbReference>
<dbReference type="Pfam" id="PF00501">
    <property type="entry name" value="AMP-binding"/>
    <property type="match status" value="1"/>
</dbReference>
<dbReference type="FunFam" id="3.40.50.12780:FF:000013">
    <property type="entry name" value="Long-chain-fatty-acid--AMP ligase FadD32"/>
    <property type="match status" value="1"/>
</dbReference>
<dbReference type="Proteomes" id="UP000660680">
    <property type="component" value="Unassembled WGS sequence"/>
</dbReference>
<dbReference type="Pfam" id="PF23024">
    <property type="entry name" value="AMP-dom_DIP2-like"/>
    <property type="match status" value="1"/>
</dbReference>
<evidence type="ECO:0000259" key="6">
    <source>
        <dbReference type="Pfam" id="PF23024"/>
    </source>
</evidence>
<comment type="caution">
    <text evidence="7">The sequence shown here is derived from an EMBL/GenBank/DDBJ whole genome shotgun (WGS) entry which is preliminary data.</text>
</comment>
<evidence type="ECO:0000313" key="8">
    <source>
        <dbReference type="Proteomes" id="UP000660680"/>
    </source>
</evidence>
<proteinExistence type="inferred from homology"/>
<evidence type="ECO:0000313" key="7">
    <source>
        <dbReference type="EMBL" id="GGS60920.1"/>
    </source>
</evidence>
<dbReference type="PANTHER" id="PTHR22754:SF32">
    <property type="entry name" value="DISCO-INTERACTING PROTEIN 2"/>
    <property type="match status" value="1"/>
</dbReference>
<name>A0A918GUH2_9PSEU</name>
<feature type="domain" description="AMP-binding enzyme C-terminal" evidence="6">
    <location>
        <begin position="452"/>
        <end position="564"/>
    </location>
</feature>